<evidence type="ECO:0000256" key="6">
    <source>
        <dbReference type="ARBA" id="ARBA00023237"/>
    </source>
</evidence>
<evidence type="ECO:0000256" key="5">
    <source>
        <dbReference type="ARBA" id="ARBA00023136"/>
    </source>
</evidence>
<keyword evidence="5" id="KW-0472">Membrane</keyword>
<dbReference type="EMBL" id="UOEX01000153">
    <property type="protein sequence ID" value="VAW36096.1"/>
    <property type="molecule type" value="Genomic_DNA"/>
</dbReference>
<evidence type="ECO:0000256" key="2">
    <source>
        <dbReference type="ARBA" id="ARBA00022448"/>
    </source>
</evidence>
<dbReference type="SUPFAM" id="SSF56954">
    <property type="entry name" value="Outer membrane efflux proteins (OEP)"/>
    <property type="match status" value="1"/>
</dbReference>
<accession>A0A3B0VUY0</accession>
<reference evidence="8" key="1">
    <citation type="submission" date="2018-06" db="EMBL/GenBank/DDBJ databases">
        <authorList>
            <person name="Zhirakovskaya E."/>
        </authorList>
    </citation>
    <scope>NUCLEOTIDE SEQUENCE</scope>
</reference>
<dbReference type="Pfam" id="PF02321">
    <property type="entry name" value="OEP"/>
    <property type="match status" value="2"/>
</dbReference>
<organism evidence="8">
    <name type="scientific">hydrothermal vent metagenome</name>
    <dbReference type="NCBI Taxonomy" id="652676"/>
    <lineage>
        <taxon>unclassified sequences</taxon>
        <taxon>metagenomes</taxon>
        <taxon>ecological metagenomes</taxon>
    </lineage>
</organism>
<protein>
    <submittedName>
        <fullName evidence="8">Uncharacterized protein</fullName>
    </submittedName>
</protein>
<dbReference type="InterPro" id="IPR051906">
    <property type="entry name" value="TolC-like"/>
</dbReference>
<evidence type="ECO:0000256" key="7">
    <source>
        <dbReference type="SAM" id="Coils"/>
    </source>
</evidence>
<dbReference type="GO" id="GO:0009279">
    <property type="term" value="C:cell outer membrane"/>
    <property type="evidence" value="ECO:0007669"/>
    <property type="project" value="UniProtKB-SubCell"/>
</dbReference>
<evidence type="ECO:0000256" key="1">
    <source>
        <dbReference type="ARBA" id="ARBA00004442"/>
    </source>
</evidence>
<gene>
    <name evidence="8" type="ORF">MNBD_DELTA03-1737</name>
</gene>
<keyword evidence="7" id="KW-0175">Coiled coil</keyword>
<dbReference type="GO" id="GO:0015288">
    <property type="term" value="F:porin activity"/>
    <property type="evidence" value="ECO:0007669"/>
    <property type="project" value="TreeGrafter"/>
</dbReference>
<evidence type="ECO:0000256" key="4">
    <source>
        <dbReference type="ARBA" id="ARBA00022692"/>
    </source>
</evidence>
<dbReference type="PANTHER" id="PTHR30026:SF21">
    <property type="entry name" value="SLR1270 PROTEIN"/>
    <property type="match status" value="1"/>
</dbReference>
<dbReference type="Gene3D" id="1.20.1600.10">
    <property type="entry name" value="Outer membrane efflux proteins (OEP)"/>
    <property type="match status" value="1"/>
</dbReference>
<dbReference type="AlphaFoldDB" id="A0A3B0VUY0"/>
<sequence length="401" mass="44785">SQAAIGVARSNLLPHIKVKERYMRTNNPTYGFMAKLNQQRFTGQDFALPSLNSPDPINDFQTSIGLSMPIFAPRAYLGLDMSKIASQAAGKDLQRRKETIAMRVVTRYLQAKTARAYIKVAQQGVKDAEEHLRLARIRYKNKLGLYSDILRATTAVKNMEQIEITANKNYRVACRALGLLLGLTKPVAVVREDFPVQLRSIASCQASAAHRQDVKAMELRYKNARKNLRLAKASMLPVLGVSSSYQMNDHNKPFGSEGHSWMLGAGLKWDLFDGSRRSYEKTKALHQVQAAAKYLTGLKKAVAFQVFRAYETVNEAGKNVGLAEEALKSALEGQRLVNLRYENSLSPMVDLLDSQTSLDQSRARLVARQNERQLAILNLSYESGMILKDLHAHSESAGEKK</sequence>
<dbReference type="InterPro" id="IPR003423">
    <property type="entry name" value="OMP_efflux"/>
</dbReference>
<comment type="subcellular location">
    <subcellularLocation>
        <location evidence="1">Cell outer membrane</location>
    </subcellularLocation>
</comment>
<feature type="non-terminal residue" evidence="8">
    <location>
        <position position="1"/>
    </location>
</feature>
<proteinExistence type="predicted"/>
<keyword evidence="6" id="KW-0998">Cell outer membrane</keyword>
<dbReference type="GO" id="GO:1990281">
    <property type="term" value="C:efflux pump complex"/>
    <property type="evidence" value="ECO:0007669"/>
    <property type="project" value="TreeGrafter"/>
</dbReference>
<evidence type="ECO:0000313" key="8">
    <source>
        <dbReference type="EMBL" id="VAW36096.1"/>
    </source>
</evidence>
<dbReference type="GO" id="GO:0015562">
    <property type="term" value="F:efflux transmembrane transporter activity"/>
    <property type="evidence" value="ECO:0007669"/>
    <property type="project" value="InterPro"/>
</dbReference>
<keyword evidence="4" id="KW-0812">Transmembrane</keyword>
<keyword evidence="2" id="KW-0813">Transport</keyword>
<evidence type="ECO:0000256" key="3">
    <source>
        <dbReference type="ARBA" id="ARBA00022452"/>
    </source>
</evidence>
<dbReference type="PANTHER" id="PTHR30026">
    <property type="entry name" value="OUTER MEMBRANE PROTEIN TOLC"/>
    <property type="match status" value="1"/>
</dbReference>
<feature type="coiled-coil region" evidence="7">
    <location>
        <begin position="207"/>
        <end position="234"/>
    </location>
</feature>
<name>A0A3B0VUY0_9ZZZZ</name>
<keyword evidence="3" id="KW-1134">Transmembrane beta strand</keyword>